<feature type="binding site" evidence="1">
    <location>
        <position position="50"/>
    </location>
    <ligand>
        <name>Mg(2+)</name>
        <dbReference type="ChEBI" id="CHEBI:18420"/>
        <label>1</label>
    </ligand>
</feature>
<accession>A0A563EQP2</accession>
<keyword evidence="3" id="KW-0378">Hydrolase</keyword>
<evidence type="ECO:0000256" key="2">
    <source>
        <dbReference type="SAM" id="MobiDB-lite"/>
    </source>
</evidence>
<proteinExistence type="predicted"/>
<comment type="caution">
    <text evidence="3">The sequence shown here is derived from an EMBL/GenBank/DDBJ whole genome shotgun (WGS) entry which is preliminary data.</text>
</comment>
<feature type="compositionally biased region" description="Basic residues" evidence="2">
    <location>
        <begin position="63"/>
        <end position="72"/>
    </location>
</feature>
<evidence type="ECO:0000313" key="3">
    <source>
        <dbReference type="EMBL" id="TWP49097.1"/>
    </source>
</evidence>
<dbReference type="InterPro" id="IPR036705">
    <property type="entry name" value="Ribosyl_crysJ1_sf"/>
</dbReference>
<dbReference type="Pfam" id="PF03747">
    <property type="entry name" value="ADP_ribosyl_GH"/>
    <property type="match status" value="1"/>
</dbReference>
<sequence length="82" mass="8516">MRATGCLLGLAYGDALGAPTEFMTVDEIVARYGPEGPRDLDGDPALITDDTQMAGGVGGADRARRRARRVRARVGLAAPTTG</sequence>
<name>A0A563EQP2_9PSEU</name>
<feature type="compositionally biased region" description="Low complexity" evidence="2">
    <location>
        <begin position="73"/>
        <end position="82"/>
    </location>
</feature>
<dbReference type="OrthoDB" id="9798107at2"/>
<keyword evidence="1" id="KW-0479">Metal-binding</keyword>
<gene>
    <name evidence="3" type="ORF">FKR81_25855</name>
</gene>
<keyword evidence="1" id="KW-0460">Magnesium</keyword>
<evidence type="ECO:0000256" key="1">
    <source>
        <dbReference type="PIRSR" id="PIRSR605502-1"/>
    </source>
</evidence>
<organism evidence="3 4">
    <name type="scientific">Lentzea tibetensis</name>
    <dbReference type="NCBI Taxonomy" id="2591470"/>
    <lineage>
        <taxon>Bacteria</taxon>
        <taxon>Bacillati</taxon>
        <taxon>Actinomycetota</taxon>
        <taxon>Actinomycetes</taxon>
        <taxon>Pseudonocardiales</taxon>
        <taxon>Pseudonocardiaceae</taxon>
        <taxon>Lentzea</taxon>
    </lineage>
</organism>
<dbReference type="Gene3D" id="1.10.4080.10">
    <property type="entry name" value="ADP-ribosylation/Crystallin J1"/>
    <property type="match status" value="1"/>
</dbReference>
<feature type="binding site" evidence="1">
    <location>
        <position position="49"/>
    </location>
    <ligand>
        <name>Mg(2+)</name>
        <dbReference type="ChEBI" id="CHEBI:18420"/>
        <label>1</label>
    </ligand>
</feature>
<dbReference type="Proteomes" id="UP000316639">
    <property type="component" value="Unassembled WGS sequence"/>
</dbReference>
<evidence type="ECO:0000313" key="4">
    <source>
        <dbReference type="Proteomes" id="UP000316639"/>
    </source>
</evidence>
<comment type="cofactor">
    <cofactor evidence="1">
        <name>Mg(2+)</name>
        <dbReference type="ChEBI" id="CHEBI:18420"/>
    </cofactor>
    <text evidence="1">Binds 2 magnesium ions per subunit.</text>
</comment>
<dbReference type="InterPro" id="IPR005502">
    <property type="entry name" value="Ribosyl_crysJ1"/>
</dbReference>
<feature type="binding site" evidence="1">
    <location>
        <position position="48"/>
    </location>
    <ligand>
        <name>Mg(2+)</name>
        <dbReference type="ChEBI" id="CHEBI:18420"/>
        <label>1</label>
    </ligand>
</feature>
<reference evidence="3 4" key="1">
    <citation type="submission" date="2019-07" db="EMBL/GenBank/DDBJ databases">
        <title>Lentzea xizangensis sp. nov., isolated from Qinghai-Tibetan Plateau Soils.</title>
        <authorList>
            <person name="Huang J."/>
        </authorList>
    </citation>
    <scope>NUCLEOTIDE SEQUENCE [LARGE SCALE GENOMIC DNA]</scope>
    <source>
        <strain evidence="3 4">FXJ1.1311</strain>
    </source>
</reference>
<dbReference type="GO" id="GO:0016787">
    <property type="term" value="F:hydrolase activity"/>
    <property type="evidence" value="ECO:0007669"/>
    <property type="project" value="UniProtKB-KW"/>
</dbReference>
<feature type="region of interest" description="Disordered" evidence="2">
    <location>
        <begin position="47"/>
        <end position="82"/>
    </location>
</feature>
<protein>
    <submittedName>
        <fullName evidence="3">ADP-ribosylglycohydrolase family protein</fullName>
    </submittedName>
</protein>
<dbReference type="EMBL" id="VOBR01000017">
    <property type="protein sequence ID" value="TWP49097.1"/>
    <property type="molecule type" value="Genomic_DNA"/>
</dbReference>
<dbReference type="AlphaFoldDB" id="A0A563EQP2"/>
<dbReference type="GO" id="GO:0046872">
    <property type="term" value="F:metal ion binding"/>
    <property type="evidence" value="ECO:0007669"/>
    <property type="project" value="UniProtKB-KW"/>
</dbReference>
<dbReference type="RefSeq" id="WP_146355319.1">
    <property type="nucleotide sequence ID" value="NZ_VOBR01000017.1"/>
</dbReference>
<dbReference type="SUPFAM" id="SSF101478">
    <property type="entry name" value="ADP-ribosylglycohydrolase"/>
    <property type="match status" value="1"/>
</dbReference>
<keyword evidence="4" id="KW-1185">Reference proteome</keyword>